<organism evidence="1 2">
    <name type="scientific">Saccharomonospora piscinae</name>
    <dbReference type="NCBI Taxonomy" id="687388"/>
    <lineage>
        <taxon>Bacteria</taxon>
        <taxon>Bacillati</taxon>
        <taxon>Actinomycetota</taxon>
        <taxon>Actinomycetes</taxon>
        <taxon>Pseudonocardiales</taxon>
        <taxon>Pseudonocardiaceae</taxon>
        <taxon>Saccharomonospora</taxon>
    </lineage>
</organism>
<dbReference type="Proteomes" id="UP000192591">
    <property type="component" value="Unassembled WGS sequence"/>
</dbReference>
<evidence type="ECO:0000313" key="2">
    <source>
        <dbReference type="Proteomes" id="UP000192591"/>
    </source>
</evidence>
<dbReference type="AlphaFoldDB" id="A0A1V9A5P0"/>
<evidence type="ECO:0000313" key="1">
    <source>
        <dbReference type="EMBL" id="OQO92244.1"/>
    </source>
</evidence>
<dbReference type="STRING" id="1962155.B1813_08410"/>
<protein>
    <submittedName>
        <fullName evidence="1">Uncharacterized protein</fullName>
    </submittedName>
</protein>
<reference evidence="1 2" key="1">
    <citation type="submission" date="2017-02" db="EMBL/GenBank/DDBJ databases">
        <title>Draft genome of Saccharomonospora sp. 154.</title>
        <authorList>
            <person name="Alonso-Carmona G.S."/>
            <person name="De La Haba R."/>
            <person name="Vera-Gargallo B."/>
            <person name="Sandoval-Trujillo A.H."/>
            <person name="Ramirez-Duran N."/>
            <person name="Ventosa A."/>
        </authorList>
    </citation>
    <scope>NUCLEOTIDE SEQUENCE [LARGE SCALE GENOMIC DNA]</scope>
    <source>
        <strain evidence="1 2">LRS4.154</strain>
    </source>
</reference>
<dbReference type="RefSeq" id="WP_024874688.1">
    <property type="nucleotide sequence ID" value="NZ_AZUM01000002.1"/>
</dbReference>
<keyword evidence="2" id="KW-1185">Reference proteome</keyword>
<accession>A0A1V9A5P0</accession>
<gene>
    <name evidence="1" type="ORF">B1813_08410</name>
</gene>
<dbReference type="EMBL" id="MWIH01000005">
    <property type="protein sequence ID" value="OQO92244.1"/>
    <property type="molecule type" value="Genomic_DNA"/>
</dbReference>
<comment type="caution">
    <text evidence="1">The sequence shown here is derived from an EMBL/GenBank/DDBJ whole genome shotgun (WGS) entry which is preliminary data.</text>
</comment>
<proteinExistence type="predicted"/>
<sequence length="77" mass="8128">MEDRTAAVLTALTGLRHDLDRVVPLLRHGAPPPLQRALAARLIEVGELLDDHADAQAVAGNGHADGMVPGDAEDRDC</sequence>
<name>A0A1V9A5P0_SACPI</name>